<accession>A0AAV6GNI5</accession>
<proteinExistence type="predicted"/>
<gene>
    <name evidence="1" type="ORF">AALO_G00108660</name>
</gene>
<comment type="caution">
    <text evidence="1">The sequence shown here is derived from an EMBL/GenBank/DDBJ whole genome shotgun (WGS) entry which is preliminary data.</text>
</comment>
<sequence>MAAAFNVVALTSKLISRLNIDGDGGKGAFRRCYPAVPAWSQKLLLQVRWGRKGGVSKKARAAAGNVAIRCCL</sequence>
<keyword evidence="2" id="KW-1185">Reference proteome</keyword>
<evidence type="ECO:0000313" key="2">
    <source>
        <dbReference type="Proteomes" id="UP000823561"/>
    </source>
</evidence>
<evidence type="ECO:0000313" key="1">
    <source>
        <dbReference type="EMBL" id="KAG5276694.1"/>
    </source>
</evidence>
<dbReference type="EMBL" id="JADWDJ010000008">
    <property type="protein sequence ID" value="KAG5276694.1"/>
    <property type="molecule type" value="Genomic_DNA"/>
</dbReference>
<reference evidence="1" key="1">
    <citation type="submission" date="2020-10" db="EMBL/GenBank/DDBJ databases">
        <title>Chromosome-scale genome assembly of the Allis shad, Alosa alosa.</title>
        <authorList>
            <person name="Margot Z."/>
            <person name="Christophe K."/>
            <person name="Cabau C."/>
            <person name="Louis A."/>
            <person name="Berthelot C."/>
            <person name="Parey E."/>
            <person name="Roest Crollius H."/>
            <person name="Montfort J."/>
            <person name="Robinson-Rechavi M."/>
            <person name="Bucao C."/>
            <person name="Bouchez O."/>
            <person name="Gislard M."/>
            <person name="Lluch J."/>
            <person name="Milhes M."/>
            <person name="Lampietro C."/>
            <person name="Lopez Roques C."/>
            <person name="Donnadieu C."/>
            <person name="Braasch I."/>
            <person name="Desvignes T."/>
            <person name="Postlethwait J."/>
            <person name="Bobe J."/>
            <person name="Guiguen Y."/>
        </authorList>
    </citation>
    <scope>NUCLEOTIDE SEQUENCE</scope>
    <source>
        <strain evidence="1">M-15738</strain>
        <tissue evidence="1">Blood</tissue>
    </source>
</reference>
<dbReference type="Proteomes" id="UP000823561">
    <property type="component" value="Chromosome 8"/>
</dbReference>
<dbReference type="AlphaFoldDB" id="A0AAV6GNI5"/>
<protein>
    <submittedName>
        <fullName evidence="1">Uncharacterized protein</fullName>
    </submittedName>
</protein>
<organism evidence="1 2">
    <name type="scientific">Alosa alosa</name>
    <name type="common">allis shad</name>
    <dbReference type="NCBI Taxonomy" id="278164"/>
    <lineage>
        <taxon>Eukaryota</taxon>
        <taxon>Metazoa</taxon>
        <taxon>Chordata</taxon>
        <taxon>Craniata</taxon>
        <taxon>Vertebrata</taxon>
        <taxon>Euteleostomi</taxon>
        <taxon>Actinopterygii</taxon>
        <taxon>Neopterygii</taxon>
        <taxon>Teleostei</taxon>
        <taxon>Clupei</taxon>
        <taxon>Clupeiformes</taxon>
        <taxon>Clupeoidei</taxon>
        <taxon>Clupeidae</taxon>
        <taxon>Alosa</taxon>
    </lineage>
</organism>
<name>A0AAV6GNI5_9TELE</name>